<protein>
    <recommendedName>
        <fullName evidence="1">BPL/LPL catalytic domain-containing protein</fullName>
    </recommendedName>
</protein>
<organism evidence="2 3">
    <name type="scientific">candidate division WOR-1 bacterium RIFOXYC12_FULL_54_18</name>
    <dbReference type="NCBI Taxonomy" id="1802584"/>
    <lineage>
        <taxon>Bacteria</taxon>
        <taxon>Bacillati</taxon>
        <taxon>Saganbacteria</taxon>
    </lineage>
</organism>
<evidence type="ECO:0000313" key="3">
    <source>
        <dbReference type="Proteomes" id="UP000178602"/>
    </source>
</evidence>
<dbReference type="EMBL" id="MEUG01000001">
    <property type="protein sequence ID" value="OGC27540.1"/>
    <property type="molecule type" value="Genomic_DNA"/>
</dbReference>
<reference evidence="2 3" key="1">
    <citation type="journal article" date="2016" name="Nat. Commun.">
        <title>Thousands of microbial genomes shed light on interconnected biogeochemical processes in an aquifer system.</title>
        <authorList>
            <person name="Anantharaman K."/>
            <person name="Brown C.T."/>
            <person name="Hug L.A."/>
            <person name="Sharon I."/>
            <person name="Castelle C.J."/>
            <person name="Probst A.J."/>
            <person name="Thomas B.C."/>
            <person name="Singh A."/>
            <person name="Wilkins M.J."/>
            <person name="Karaoz U."/>
            <person name="Brodie E.L."/>
            <person name="Williams K.H."/>
            <person name="Hubbard S.S."/>
            <person name="Banfield J.F."/>
        </authorList>
    </citation>
    <scope>NUCLEOTIDE SEQUENCE [LARGE SCALE GENOMIC DNA]</scope>
</reference>
<dbReference type="InterPro" id="IPR050664">
    <property type="entry name" value="Octanoyltrans_LipM/LipL"/>
</dbReference>
<comment type="caution">
    <text evidence="2">The sequence shown here is derived from an EMBL/GenBank/DDBJ whole genome shotgun (WGS) entry which is preliminary data.</text>
</comment>
<sequence>MSKWRLIAAPEMTGADNMAYDLKLFSDFEKMPGQPVLRIYSWRPKAISLGYAQKVDREIDLEMAKALGWDVVVRPTGGGIVFHNEAEVTYSLVIGKDDPLLPKGLIPAYRKISTALIAGLAILGIKSEISPSPSMMERGAERRRGGVRGLCFNYPAEYEVVAAGKKIVGSAQKRGKTALLQQGSIFIRQTPPGDLSCLKASVAEVNAVSVEDLLGREVSFNEVAAALESGFRKVFNSLF</sequence>
<dbReference type="PANTHER" id="PTHR43679:SF2">
    <property type="entry name" value="OCTANOYL-[GCVH]:PROTEIN N-OCTANOYLTRANSFERASE"/>
    <property type="match status" value="1"/>
</dbReference>
<feature type="domain" description="BPL/LPL catalytic" evidence="1">
    <location>
        <begin position="31"/>
        <end position="239"/>
    </location>
</feature>
<dbReference type="Gene3D" id="3.30.930.10">
    <property type="entry name" value="Bira Bifunctional Protein, Domain 2"/>
    <property type="match status" value="1"/>
</dbReference>
<dbReference type="PROSITE" id="PS51733">
    <property type="entry name" value="BPL_LPL_CATALYTIC"/>
    <property type="match status" value="1"/>
</dbReference>
<dbReference type="SUPFAM" id="SSF55681">
    <property type="entry name" value="Class II aaRS and biotin synthetases"/>
    <property type="match status" value="1"/>
</dbReference>
<evidence type="ECO:0000259" key="1">
    <source>
        <dbReference type="PROSITE" id="PS51733"/>
    </source>
</evidence>
<dbReference type="InterPro" id="IPR045864">
    <property type="entry name" value="aa-tRNA-synth_II/BPL/LPL"/>
</dbReference>
<name>A0A1F4T4R9_UNCSA</name>
<dbReference type="Pfam" id="PF21948">
    <property type="entry name" value="LplA-B_cat"/>
    <property type="match status" value="1"/>
</dbReference>
<dbReference type="Proteomes" id="UP000178602">
    <property type="component" value="Unassembled WGS sequence"/>
</dbReference>
<proteinExistence type="predicted"/>
<dbReference type="AlphaFoldDB" id="A0A1F4T4R9"/>
<dbReference type="PANTHER" id="PTHR43679">
    <property type="entry name" value="OCTANOYLTRANSFERASE LIPM-RELATED"/>
    <property type="match status" value="1"/>
</dbReference>
<gene>
    <name evidence="2" type="ORF">A3K49_00755</name>
</gene>
<evidence type="ECO:0000313" key="2">
    <source>
        <dbReference type="EMBL" id="OGC27540.1"/>
    </source>
</evidence>
<dbReference type="InterPro" id="IPR004143">
    <property type="entry name" value="BPL_LPL_catalytic"/>
</dbReference>
<accession>A0A1F4T4R9</accession>
<dbReference type="CDD" id="cd16443">
    <property type="entry name" value="LplA"/>
    <property type="match status" value="1"/>
</dbReference>